<evidence type="ECO:0000313" key="7">
    <source>
        <dbReference type="EMBL" id="KAK6918101.1"/>
    </source>
</evidence>
<evidence type="ECO:0000256" key="3">
    <source>
        <dbReference type="ARBA" id="ARBA00023125"/>
    </source>
</evidence>
<dbReference type="SMART" id="SM00432">
    <property type="entry name" value="MADS"/>
    <property type="match status" value="1"/>
</dbReference>
<dbReference type="AlphaFoldDB" id="A0AAN8UUY8"/>
<name>A0AAN8UUY8_9MAGN</name>
<dbReference type="FunFam" id="3.40.1810.10:FF:000018">
    <property type="entry name" value="agamous-like MADS-box protein AGL80"/>
    <property type="match status" value="1"/>
</dbReference>
<keyword evidence="4" id="KW-0804">Transcription</keyword>
<dbReference type="InterPro" id="IPR036879">
    <property type="entry name" value="TF_MADSbox_sf"/>
</dbReference>
<dbReference type="GO" id="GO:0046983">
    <property type="term" value="F:protein dimerization activity"/>
    <property type="evidence" value="ECO:0007669"/>
    <property type="project" value="InterPro"/>
</dbReference>
<sequence length="166" mass="19474">MTRKKVKLAYIEDLSSRKATFRKRKAGLMKKMYEISTLCGVDACAIIYSPFNNEPQVWPSNEGVQDVLSKFEELCEIDQSKQKLNQDSFLRQRIRKTDEQLKKQIRLNREKELSQIMYRLLSGEILHNLSIDDVNDLQTKMVRFRKDITMRIHSLEEAEGHPINGN</sequence>
<keyword evidence="5" id="KW-0539">Nucleus</keyword>
<dbReference type="Gene3D" id="3.40.1810.10">
    <property type="entry name" value="Transcription factor, MADS-box"/>
    <property type="match status" value="1"/>
</dbReference>
<dbReference type="CDD" id="cd00266">
    <property type="entry name" value="MADS_SRF_like"/>
    <property type="match status" value="1"/>
</dbReference>
<protein>
    <submittedName>
        <fullName evidence="7">Transcription factor, MADS-box</fullName>
    </submittedName>
</protein>
<dbReference type="GO" id="GO:0000987">
    <property type="term" value="F:cis-regulatory region sequence-specific DNA binding"/>
    <property type="evidence" value="ECO:0007669"/>
    <property type="project" value="InterPro"/>
</dbReference>
<comment type="subcellular location">
    <subcellularLocation>
        <location evidence="1">Nucleus</location>
    </subcellularLocation>
</comment>
<dbReference type="PRINTS" id="PR00404">
    <property type="entry name" value="MADSDOMAIN"/>
</dbReference>
<evidence type="ECO:0000313" key="8">
    <source>
        <dbReference type="Proteomes" id="UP001370490"/>
    </source>
</evidence>
<dbReference type="InterPro" id="IPR002100">
    <property type="entry name" value="TF_MADSbox"/>
</dbReference>
<dbReference type="InterPro" id="IPR050142">
    <property type="entry name" value="MADS-box/MEF2_TF"/>
</dbReference>
<evidence type="ECO:0000256" key="1">
    <source>
        <dbReference type="ARBA" id="ARBA00004123"/>
    </source>
</evidence>
<organism evidence="7 8">
    <name type="scientific">Dillenia turbinata</name>
    <dbReference type="NCBI Taxonomy" id="194707"/>
    <lineage>
        <taxon>Eukaryota</taxon>
        <taxon>Viridiplantae</taxon>
        <taxon>Streptophyta</taxon>
        <taxon>Embryophyta</taxon>
        <taxon>Tracheophyta</taxon>
        <taxon>Spermatophyta</taxon>
        <taxon>Magnoliopsida</taxon>
        <taxon>eudicotyledons</taxon>
        <taxon>Gunneridae</taxon>
        <taxon>Pentapetalae</taxon>
        <taxon>Dilleniales</taxon>
        <taxon>Dilleniaceae</taxon>
        <taxon>Dillenia</taxon>
    </lineage>
</organism>
<keyword evidence="3" id="KW-0238">DNA-binding</keyword>
<dbReference type="SUPFAM" id="SSF55455">
    <property type="entry name" value="SRF-like"/>
    <property type="match status" value="1"/>
</dbReference>
<dbReference type="GO" id="GO:0000981">
    <property type="term" value="F:DNA-binding transcription factor activity, RNA polymerase II-specific"/>
    <property type="evidence" value="ECO:0007669"/>
    <property type="project" value="InterPro"/>
</dbReference>
<evidence type="ECO:0000256" key="2">
    <source>
        <dbReference type="ARBA" id="ARBA00023015"/>
    </source>
</evidence>
<evidence type="ECO:0000256" key="5">
    <source>
        <dbReference type="ARBA" id="ARBA00023242"/>
    </source>
</evidence>
<feature type="domain" description="MADS-box" evidence="6">
    <location>
        <begin position="1"/>
        <end position="49"/>
    </location>
</feature>
<evidence type="ECO:0000256" key="4">
    <source>
        <dbReference type="ARBA" id="ARBA00023163"/>
    </source>
</evidence>
<accession>A0AAN8UUY8</accession>
<dbReference type="EMBL" id="JBAMMX010000022">
    <property type="protein sequence ID" value="KAK6918101.1"/>
    <property type="molecule type" value="Genomic_DNA"/>
</dbReference>
<dbReference type="PROSITE" id="PS50066">
    <property type="entry name" value="MADS_BOX_2"/>
    <property type="match status" value="1"/>
</dbReference>
<comment type="caution">
    <text evidence="7">The sequence shown here is derived from an EMBL/GenBank/DDBJ whole genome shotgun (WGS) entry which is preliminary data.</text>
</comment>
<dbReference type="GO" id="GO:0005634">
    <property type="term" value="C:nucleus"/>
    <property type="evidence" value="ECO:0007669"/>
    <property type="project" value="UniProtKB-SubCell"/>
</dbReference>
<dbReference type="Pfam" id="PF00319">
    <property type="entry name" value="SRF-TF"/>
    <property type="match status" value="1"/>
</dbReference>
<dbReference type="GO" id="GO:0045944">
    <property type="term" value="P:positive regulation of transcription by RNA polymerase II"/>
    <property type="evidence" value="ECO:0007669"/>
    <property type="project" value="InterPro"/>
</dbReference>
<reference evidence="7 8" key="1">
    <citation type="submission" date="2023-12" db="EMBL/GenBank/DDBJ databases">
        <title>A high-quality genome assembly for Dillenia turbinata (Dilleniales).</title>
        <authorList>
            <person name="Chanderbali A."/>
        </authorList>
    </citation>
    <scope>NUCLEOTIDE SEQUENCE [LARGE SCALE GENOMIC DNA]</scope>
    <source>
        <strain evidence="7">LSX21</strain>
        <tissue evidence="7">Leaf</tissue>
    </source>
</reference>
<dbReference type="Proteomes" id="UP001370490">
    <property type="component" value="Unassembled WGS sequence"/>
</dbReference>
<gene>
    <name evidence="7" type="ORF">RJ641_016523</name>
</gene>
<keyword evidence="8" id="KW-1185">Reference proteome</keyword>
<proteinExistence type="predicted"/>
<keyword evidence="2" id="KW-0805">Transcription regulation</keyword>
<dbReference type="InterPro" id="IPR033897">
    <property type="entry name" value="SRF-like_MADS-box"/>
</dbReference>
<dbReference type="PANTHER" id="PTHR48019">
    <property type="entry name" value="SERUM RESPONSE FACTOR HOMOLOG"/>
    <property type="match status" value="1"/>
</dbReference>
<evidence type="ECO:0000259" key="6">
    <source>
        <dbReference type="PROSITE" id="PS50066"/>
    </source>
</evidence>